<dbReference type="PROSITE" id="PS50833">
    <property type="entry name" value="BRIX"/>
    <property type="match status" value="1"/>
</dbReference>
<dbReference type="GO" id="GO:0030687">
    <property type="term" value="C:preribosome, large subunit precursor"/>
    <property type="evidence" value="ECO:0007669"/>
    <property type="project" value="TreeGrafter"/>
</dbReference>
<organism evidence="3 4">
    <name type="scientific">Caenorhabditis auriculariae</name>
    <dbReference type="NCBI Taxonomy" id="2777116"/>
    <lineage>
        <taxon>Eukaryota</taxon>
        <taxon>Metazoa</taxon>
        <taxon>Ecdysozoa</taxon>
        <taxon>Nematoda</taxon>
        <taxon>Chromadorea</taxon>
        <taxon>Rhabditida</taxon>
        <taxon>Rhabditina</taxon>
        <taxon>Rhabditomorpha</taxon>
        <taxon>Rhabditoidea</taxon>
        <taxon>Rhabditidae</taxon>
        <taxon>Peloderinae</taxon>
        <taxon>Caenorhabditis</taxon>
    </lineage>
</organism>
<evidence type="ECO:0000313" key="3">
    <source>
        <dbReference type="EMBL" id="CAD6184257.1"/>
    </source>
</evidence>
<evidence type="ECO:0000256" key="1">
    <source>
        <dbReference type="SAM" id="MobiDB-lite"/>
    </source>
</evidence>
<dbReference type="AlphaFoldDB" id="A0A8S1GM13"/>
<dbReference type="GO" id="GO:0000027">
    <property type="term" value="P:ribosomal large subunit assembly"/>
    <property type="evidence" value="ECO:0007669"/>
    <property type="project" value="TreeGrafter"/>
</dbReference>
<keyword evidence="4" id="KW-1185">Reference proteome</keyword>
<comment type="caution">
    <text evidence="3">The sequence shown here is derived from an EMBL/GenBank/DDBJ whole genome shotgun (WGS) entry which is preliminary data.</text>
</comment>
<evidence type="ECO:0000313" key="4">
    <source>
        <dbReference type="Proteomes" id="UP000835052"/>
    </source>
</evidence>
<feature type="compositionally biased region" description="Low complexity" evidence="1">
    <location>
        <begin position="391"/>
        <end position="400"/>
    </location>
</feature>
<proteinExistence type="predicted"/>
<feature type="compositionally biased region" description="Basic and acidic residues" evidence="1">
    <location>
        <begin position="1"/>
        <end position="12"/>
    </location>
</feature>
<reference evidence="3" key="1">
    <citation type="submission" date="2020-10" db="EMBL/GenBank/DDBJ databases">
        <authorList>
            <person name="Kikuchi T."/>
        </authorList>
    </citation>
    <scope>NUCLEOTIDE SEQUENCE</scope>
    <source>
        <strain evidence="3">NKZ352</strain>
    </source>
</reference>
<feature type="region of interest" description="Disordered" evidence="1">
    <location>
        <begin position="388"/>
        <end position="441"/>
    </location>
</feature>
<evidence type="ECO:0000259" key="2">
    <source>
        <dbReference type="PROSITE" id="PS50833"/>
    </source>
</evidence>
<dbReference type="InterPro" id="IPR045112">
    <property type="entry name" value="PPAN-like"/>
</dbReference>
<feature type="region of interest" description="Disordered" evidence="1">
    <location>
        <begin position="1"/>
        <end position="27"/>
    </location>
</feature>
<dbReference type="OrthoDB" id="10261452at2759"/>
<dbReference type="PANTHER" id="PTHR12661">
    <property type="entry name" value="PETER PAN-RELATED"/>
    <property type="match status" value="1"/>
</dbReference>
<dbReference type="PANTHER" id="PTHR12661:SF5">
    <property type="entry name" value="SUPPRESSOR OF SWI4 1 HOMOLOG"/>
    <property type="match status" value="1"/>
</dbReference>
<sequence>MIIDRKKEERLQQKNRGNVDADNGDALDMQERRMSKMKKEAEREIKERELARQPHCLVIHRGTVGKYVKSLELDLRTVMEPNTAKSLKTLKRNNVKDFIVNGAVLGVTNMMVLTSSEASLQLRMMRFSQGPTLTFKVNQYSLNRDVVSFQKRPIATDNLMKKSPLVIMNGFNDGSKKHLKLVQTFIQNMFPSINVDTVSLSTLKRCLIVSYDAEKDEVDMRHYAVRVVASGLTKPTKKLVQAGKSATKELPDLSKFKDISDYFLNPGQLSDSEFEGEQQEVELSQDINQSRGCTAGDKSNIRLHEIGPRLTLELVKIQEGIDDGEVLYHKFQEKTPEQLLKLRAHIDKKRQIKKRKEQENEHRVIHRLKIVQENREREEAELKAIREKAARTQAAATGQAEEVENEREKDREIALNRERDHKRKLKEEQSTDSGAPKRKKK</sequence>
<dbReference type="GO" id="GO:0006364">
    <property type="term" value="P:rRNA processing"/>
    <property type="evidence" value="ECO:0007669"/>
    <property type="project" value="InterPro"/>
</dbReference>
<dbReference type="SMART" id="SM00879">
    <property type="entry name" value="Brix"/>
    <property type="match status" value="1"/>
</dbReference>
<feature type="compositionally biased region" description="Basic and acidic residues" evidence="1">
    <location>
        <begin position="406"/>
        <end position="429"/>
    </location>
</feature>
<feature type="domain" description="Brix" evidence="2">
    <location>
        <begin position="54"/>
        <end position="323"/>
    </location>
</feature>
<accession>A0A8S1GM13</accession>
<dbReference type="InterPro" id="IPR007109">
    <property type="entry name" value="Brix"/>
</dbReference>
<dbReference type="Pfam" id="PF04427">
    <property type="entry name" value="Brix"/>
    <property type="match status" value="1"/>
</dbReference>
<dbReference type="Proteomes" id="UP000835052">
    <property type="component" value="Unassembled WGS sequence"/>
</dbReference>
<dbReference type="GO" id="GO:0019843">
    <property type="term" value="F:rRNA binding"/>
    <property type="evidence" value="ECO:0007669"/>
    <property type="project" value="InterPro"/>
</dbReference>
<gene>
    <name evidence="3" type="ORF">CAUJ_LOCUS176</name>
</gene>
<dbReference type="EMBL" id="CAJGYM010000001">
    <property type="protein sequence ID" value="CAD6184257.1"/>
    <property type="molecule type" value="Genomic_DNA"/>
</dbReference>
<protein>
    <recommendedName>
        <fullName evidence="2">Brix domain-containing protein</fullName>
    </recommendedName>
</protein>
<name>A0A8S1GM13_9PELO</name>